<name>A0A433IZ50_9PROT</name>
<proteinExistence type="predicted"/>
<keyword evidence="2" id="KW-1185">Reference proteome</keyword>
<protein>
    <submittedName>
        <fullName evidence="1">Uncharacterized protein</fullName>
    </submittedName>
</protein>
<evidence type="ECO:0000313" key="1">
    <source>
        <dbReference type="EMBL" id="RUQ59750.1"/>
    </source>
</evidence>
<dbReference type="AlphaFoldDB" id="A0A433IZ50"/>
<comment type="caution">
    <text evidence="1">The sequence shown here is derived from an EMBL/GenBank/DDBJ whole genome shotgun (WGS) entry which is preliminary data.</text>
</comment>
<dbReference type="Proteomes" id="UP000280346">
    <property type="component" value="Unassembled WGS sequence"/>
</dbReference>
<organism evidence="1 2">
    <name type="scientific">Azospirillum doebereinerae</name>
    <dbReference type="NCBI Taxonomy" id="92933"/>
    <lineage>
        <taxon>Bacteria</taxon>
        <taxon>Pseudomonadati</taxon>
        <taxon>Pseudomonadota</taxon>
        <taxon>Alphaproteobacteria</taxon>
        <taxon>Rhodospirillales</taxon>
        <taxon>Azospirillaceae</taxon>
        <taxon>Azospirillum</taxon>
    </lineage>
</organism>
<sequence>MMINGEHTADVGGCKGAAASLHLPYILHLQPAELRHRAAAERADAMALSGRYSAACVAMLLADAERCEARAAELEMVWGLQIPLVPQEAQAVA</sequence>
<dbReference type="RefSeq" id="WP_127005192.1">
    <property type="nucleotide sequence ID" value="NZ_JBNPXW010000039.1"/>
</dbReference>
<evidence type="ECO:0000313" key="2">
    <source>
        <dbReference type="Proteomes" id="UP000280346"/>
    </source>
</evidence>
<reference evidence="1 2" key="1">
    <citation type="submission" date="2018-12" db="EMBL/GenBank/DDBJ databases">
        <authorList>
            <person name="Yang Y."/>
        </authorList>
    </citation>
    <scope>NUCLEOTIDE SEQUENCE [LARGE SCALE GENOMIC DNA]</scope>
    <source>
        <strain evidence="1 2">GSF71</strain>
    </source>
</reference>
<dbReference type="EMBL" id="RZIJ01000061">
    <property type="protein sequence ID" value="RUQ59750.1"/>
    <property type="molecule type" value="Genomic_DNA"/>
</dbReference>
<accession>A0A433IZ50</accession>
<gene>
    <name evidence="1" type="ORF">EJ913_31010</name>
</gene>